<keyword evidence="5" id="KW-1133">Transmembrane helix</keyword>
<dbReference type="GO" id="GO:0006955">
    <property type="term" value="P:immune response"/>
    <property type="evidence" value="ECO:0007669"/>
    <property type="project" value="InterPro"/>
</dbReference>
<dbReference type="Gene3D" id="2.60.120.40">
    <property type="match status" value="1"/>
</dbReference>
<dbReference type="PANTHER" id="PTHR11471">
    <property type="entry name" value="TUMOR NECROSIS FACTOR FAMILY MEMBER"/>
    <property type="match status" value="1"/>
</dbReference>
<gene>
    <name evidence="7" type="ORF">VZT92_027827</name>
</gene>
<dbReference type="GO" id="GO:0016020">
    <property type="term" value="C:membrane"/>
    <property type="evidence" value="ECO:0007669"/>
    <property type="project" value="UniProtKB-SubCell"/>
</dbReference>
<dbReference type="Pfam" id="PF00229">
    <property type="entry name" value="TNF"/>
    <property type="match status" value="1"/>
</dbReference>
<dbReference type="Proteomes" id="UP001488805">
    <property type="component" value="Unassembled WGS sequence"/>
</dbReference>
<comment type="caution">
    <text evidence="7">The sequence shown here is derived from an EMBL/GenBank/DDBJ whole genome shotgun (WGS) entry which is preliminary data.</text>
</comment>
<evidence type="ECO:0000313" key="8">
    <source>
        <dbReference type="Proteomes" id="UP001488805"/>
    </source>
</evidence>
<feature type="domain" description="THD" evidence="6">
    <location>
        <begin position="84"/>
        <end position="227"/>
    </location>
</feature>
<dbReference type="GO" id="GO:0005125">
    <property type="term" value="F:cytokine activity"/>
    <property type="evidence" value="ECO:0007669"/>
    <property type="project" value="UniProtKB-KW"/>
</dbReference>
<evidence type="ECO:0000256" key="2">
    <source>
        <dbReference type="ARBA" id="ARBA00008670"/>
    </source>
</evidence>
<dbReference type="PANTHER" id="PTHR11471:SF57">
    <property type="entry name" value="CD154"/>
    <property type="match status" value="1"/>
</dbReference>
<evidence type="ECO:0000256" key="3">
    <source>
        <dbReference type="ARBA" id="ARBA00022514"/>
    </source>
</evidence>
<dbReference type="InterPro" id="IPR008983">
    <property type="entry name" value="Tumour_necrosis_fac-like_dom"/>
</dbReference>
<keyword evidence="8" id="KW-1185">Reference proteome</keyword>
<dbReference type="SMART" id="SM00207">
    <property type="entry name" value="TNF"/>
    <property type="match status" value="1"/>
</dbReference>
<dbReference type="EMBL" id="JBCEZU010000597">
    <property type="protein sequence ID" value="KAK9514354.1"/>
    <property type="molecule type" value="Genomic_DNA"/>
</dbReference>
<dbReference type="GO" id="GO:0005164">
    <property type="term" value="F:tumor necrosis factor receptor binding"/>
    <property type="evidence" value="ECO:0007669"/>
    <property type="project" value="InterPro"/>
</dbReference>
<evidence type="ECO:0000256" key="4">
    <source>
        <dbReference type="ARBA" id="ARBA00023136"/>
    </source>
</evidence>
<evidence type="ECO:0000313" key="7">
    <source>
        <dbReference type="EMBL" id="KAK9514354.1"/>
    </source>
</evidence>
<keyword evidence="3" id="KW-0202">Cytokine</keyword>
<evidence type="ECO:0000256" key="5">
    <source>
        <dbReference type="SAM" id="Phobius"/>
    </source>
</evidence>
<evidence type="ECO:0000259" key="6">
    <source>
        <dbReference type="PROSITE" id="PS50049"/>
    </source>
</evidence>
<dbReference type="SUPFAM" id="SSF49842">
    <property type="entry name" value="TNF-like"/>
    <property type="match status" value="1"/>
</dbReference>
<keyword evidence="5" id="KW-0812">Transmembrane</keyword>
<dbReference type="InterPro" id="IPR006052">
    <property type="entry name" value="TNF_dom"/>
</dbReference>
<sequence>MVNTHQTSLELEPPRLSRSDRVLTPAAPLPSQCHGKSFHRILVGVVSLHVLLSVGGFIFLYHKDRMQLPSSEKQETTNKQQNKALARMVVEPRSRTWNQKSIRGYLQWDLNQSVRRSINYRNSWLTILQPGDYYIYSRVTFLKGDIEQPLVSRVMLRKNGTVEDTVVMQAYCNLHIDSRSASIPRLCTATQGEVIPLETGNQLSVWVVDLSLVNYEEAATAFGLYKL</sequence>
<evidence type="ECO:0000256" key="1">
    <source>
        <dbReference type="ARBA" id="ARBA00004370"/>
    </source>
</evidence>
<comment type="similarity">
    <text evidence="2">Belongs to the tumor necrosis factor family.</text>
</comment>
<protein>
    <recommendedName>
        <fullName evidence="6">THD domain-containing protein</fullName>
    </recommendedName>
</protein>
<comment type="subcellular location">
    <subcellularLocation>
        <location evidence="1">Membrane</location>
    </subcellularLocation>
</comment>
<proteinExistence type="inferred from homology"/>
<dbReference type="PROSITE" id="PS50049">
    <property type="entry name" value="THD_2"/>
    <property type="match status" value="1"/>
</dbReference>
<dbReference type="GO" id="GO:0005615">
    <property type="term" value="C:extracellular space"/>
    <property type="evidence" value="ECO:0007669"/>
    <property type="project" value="UniProtKB-KW"/>
</dbReference>
<reference evidence="7 8" key="1">
    <citation type="journal article" date="2024" name="Genome Biol. Evol.">
        <title>Chromosome-level genome assembly of the viviparous eelpout Zoarces viviparus.</title>
        <authorList>
            <person name="Fuhrmann N."/>
            <person name="Brasseur M.V."/>
            <person name="Bakowski C.E."/>
            <person name="Podsiadlowski L."/>
            <person name="Prost S."/>
            <person name="Krehenwinkel H."/>
            <person name="Mayer C."/>
        </authorList>
    </citation>
    <scope>NUCLEOTIDE SEQUENCE [LARGE SCALE GENOMIC DNA]</scope>
    <source>
        <strain evidence="7">NO-MEL_2022_Ind0_liver</strain>
    </source>
</reference>
<accession>A0AAW1DVF8</accession>
<feature type="transmembrane region" description="Helical" evidence="5">
    <location>
        <begin position="41"/>
        <end position="61"/>
    </location>
</feature>
<keyword evidence="4 5" id="KW-0472">Membrane</keyword>
<organism evidence="7 8">
    <name type="scientific">Zoarces viviparus</name>
    <name type="common">Viviparous eelpout</name>
    <name type="synonym">Blennius viviparus</name>
    <dbReference type="NCBI Taxonomy" id="48416"/>
    <lineage>
        <taxon>Eukaryota</taxon>
        <taxon>Metazoa</taxon>
        <taxon>Chordata</taxon>
        <taxon>Craniata</taxon>
        <taxon>Vertebrata</taxon>
        <taxon>Euteleostomi</taxon>
        <taxon>Actinopterygii</taxon>
        <taxon>Neopterygii</taxon>
        <taxon>Teleostei</taxon>
        <taxon>Neoteleostei</taxon>
        <taxon>Acanthomorphata</taxon>
        <taxon>Eupercaria</taxon>
        <taxon>Perciformes</taxon>
        <taxon>Cottioidei</taxon>
        <taxon>Zoarcales</taxon>
        <taxon>Zoarcidae</taxon>
        <taxon>Zoarcinae</taxon>
        <taxon>Zoarces</taxon>
    </lineage>
</organism>
<dbReference type="AlphaFoldDB" id="A0AAW1DVF8"/>
<name>A0AAW1DVF8_ZOAVI</name>